<dbReference type="Proteomes" id="UP000189981">
    <property type="component" value="Unassembled WGS sequence"/>
</dbReference>
<dbReference type="InterPro" id="IPR036909">
    <property type="entry name" value="Cyt_c-like_dom_sf"/>
</dbReference>
<name>A0A1T5EDQ3_9SPHI</name>
<keyword evidence="3 6" id="KW-0479">Metal-binding</keyword>
<gene>
    <name evidence="8" type="ORF">SAMN05661099_2928</name>
</gene>
<dbReference type="PRINTS" id="PR00605">
    <property type="entry name" value="CYTCHROMECIC"/>
</dbReference>
<reference evidence="9" key="1">
    <citation type="submission" date="2017-02" db="EMBL/GenBank/DDBJ databases">
        <authorList>
            <person name="Varghese N."/>
            <person name="Submissions S."/>
        </authorList>
    </citation>
    <scope>NUCLEOTIDE SEQUENCE [LARGE SCALE GENOMIC DNA]</scope>
    <source>
        <strain evidence="9">DSM 22385</strain>
    </source>
</reference>
<keyword evidence="2 6" id="KW-0349">Heme</keyword>
<evidence type="ECO:0000313" key="9">
    <source>
        <dbReference type="Proteomes" id="UP000189981"/>
    </source>
</evidence>
<keyword evidence="4" id="KW-0249">Electron transport</keyword>
<evidence type="ECO:0000259" key="7">
    <source>
        <dbReference type="PROSITE" id="PS51007"/>
    </source>
</evidence>
<evidence type="ECO:0000256" key="5">
    <source>
        <dbReference type="ARBA" id="ARBA00023004"/>
    </source>
</evidence>
<dbReference type="InterPro" id="IPR008168">
    <property type="entry name" value="Cyt_C_IC"/>
</dbReference>
<keyword evidence="1" id="KW-0813">Transport</keyword>
<dbReference type="GO" id="GO:0009055">
    <property type="term" value="F:electron transfer activity"/>
    <property type="evidence" value="ECO:0007669"/>
    <property type="project" value="InterPro"/>
</dbReference>
<dbReference type="SUPFAM" id="SSF46626">
    <property type="entry name" value="Cytochrome c"/>
    <property type="match status" value="1"/>
</dbReference>
<keyword evidence="9" id="KW-1185">Reference proteome</keyword>
<dbReference type="GO" id="GO:0020037">
    <property type="term" value="F:heme binding"/>
    <property type="evidence" value="ECO:0007669"/>
    <property type="project" value="InterPro"/>
</dbReference>
<dbReference type="GO" id="GO:0005506">
    <property type="term" value="F:iron ion binding"/>
    <property type="evidence" value="ECO:0007669"/>
    <property type="project" value="InterPro"/>
</dbReference>
<dbReference type="Gene3D" id="1.10.760.10">
    <property type="entry name" value="Cytochrome c-like domain"/>
    <property type="match status" value="1"/>
</dbReference>
<dbReference type="InterPro" id="IPR009056">
    <property type="entry name" value="Cyt_c-like_dom"/>
</dbReference>
<dbReference type="RefSeq" id="WP_079703442.1">
    <property type="nucleotide sequence ID" value="NZ_FUYR01000003.1"/>
</dbReference>
<dbReference type="PANTHER" id="PTHR40394:SF2">
    <property type="entry name" value="QUINOL:CYTOCHROME C OXIDOREDUCTASE MEMBRANE PROTEIN"/>
    <property type="match status" value="1"/>
</dbReference>
<evidence type="ECO:0000256" key="1">
    <source>
        <dbReference type="ARBA" id="ARBA00022448"/>
    </source>
</evidence>
<dbReference type="Pfam" id="PF13442">
    <property type="entry name" value="Cytochrome_CBB3"/>
    <property type="match status" value="1"/>
</dbReference>
<evidence type="ECO:0000256" key="4">
    <source>
        <dbReference type="ARBA" id="ARBA00022982"/>
    </source>
</evidence>
<sequence length="148" mass="16799">MYNQKLLIVLAAGLCTLSFSIKDIKVQEPWIAPAYADTLVSPYLIEPLTLPQGQEVYTIYCASCHGHQGNADGSATKDLKVKPPKFQDKKVSSQTNGAIFWKIREGRGGMPSFKDRLSEEQKWQMVEYIRDISKPFDQQLNPLKTRQH</sequence>
<protein>
    <submittedName>
        <fullName evidence="8">Cytochrome c, mono-and diheme variants</fullName>
    </submittedName>
</protein>
<accession>A0A1T5EDQ3</accession>
<dbReference type="AlphaFoldDB" id="A0A1T5EDQ3"/>
<dbReference type="PROSITE" id="PS51007">
    <property type="entry name" value="CYTC"/>
    <property type="match status" value="1"/>
</dbReference>
<dbReference type="EMBL" id="FUYR01000003">
    <property type="protein sequence ID" value="SKB82112.1"/>
    <property type="molecule type" value="Genomic_DNA"/>
</dbReference>
<evidence type="ECO:0000256" key="3">
    <source>
        <dbReference type="ARBA" id="ARBA00022723"/>
    </source>
</evidence>
<evidence type="ECO:0000313" key="8">
    <source>
        <dbReference type="EMBL" id="SKB82112.1"/>
    </source>
</evidence>
<keyword evidence="5 6" id="KW-0408">Iron</keyword>
<dbReference type="OrthoDB" id="9811395at2"/>
<organism evidence="8 9">
    <name type="scientific">Daejeonella lutea</name>
    <dbReference type="NCBI Taxonomy" id="572036"/>
    <lineage>
        <taxon>Bacteria</taxon>
        <taxon>Pseudomonadati</taxon>
        <taxon>Bacteroidota</taxon>
        <taxon>Sphingobacteriia</taxon>
        <taxon>Sphingobacteriales</taxon>
        <taxon>Sphingobacteriaceae</taxon>
        <taxon>Daejeonella</taxon>
    </lineage>
</organism>
<evidence type="ECO:0000256" key="2">
    <source>
        <dbReference type="ARBA" id="ARBA00022617"/>
    </source>
</evidence>
<evidence type="ECO:0000256" key="6">
    <source>
        <dbReference type="PROSITE-ProRule" id="PRU00433"/>
    </source>
</evidence>
<proteinExistence type="predicted"/>
<dbReference type="PANTHER" id="PTHR40394">
    <property type="entry name" value="LIPOPROTEIN-RELATED"/>
    <property type="match status" value="1"/>
</dbReference>
<dbReference type="STRING" id="572036.SAMN05661099_2928"/>
<feature type="domain" description="Cytochrome c" evidence="7">
    <location>
        <begin position="48"/>
        <end position="133"/>
    </location>
</feature>